<evidence type="ECO:0000256" key="6">
    <source>
        <dbReference type="ARBA" id="ARBA00022842"/>
    </source>
</evidence>
<dbReference type="SUPFAM" id="SSF55811">
    <property type="entry name" value="Nudix"/>
    <property type="match status" value="1"/>
</dbReference>
<keyword evidence="8 10" id="KW-0414">Isoprene biosynthesis</keyword>
<accession>A0A1C6UY24</accession>
<evidence type="ECO:0000256" key="10">
    <source>
        <dbReference type="HAMAP-Rule" id="MF_00202"/>
    </source>
</evidence>
<evidence type="ECO:0000313" key="15">
    <source>
        <dbReference type="Proteomes" id="UP000199001"/>
    </source>
</evidence>
<feature type="active site" evidence="10 11">
    <location>
        <position position="119"/>
    </location>
</feature>
<dbReference type="InterPro" id="IPR056375">
    <property type="entry name" value="Idi_bact"/>
</dbReference>
<dbReference type="InterPro" id="IPR015797">
    <property type="entry name" value="NUDIX_hydrolase-like_dom_sf"/>
</dbReference>
<dbReference type="Proteomes" id="UP000199001">
    <property type="component" value="Unassembled WGS sequence"/>
</dbReference>
<comment type="subcellular location">
    <subcellularLocation>
        <location evidence="10">Cytoplasm</location>
    </subcellularLocation>
</comment>
<dbReference type="InterPro" id="IPR011876">
    <property type="entry name" value="IsopentenylPP_isomerase_typ1"/>
</dbReference>
<keyword evidence="9 10" id="KW-0413">Isomerase</keyword>
<dbReference type="GO" id="GO:0005737">
    <property type="term" value="C:cytoplasm"/>
    <property type="evidence" value="ECO:0007669"/>
    <property type="project" value="UniProtKB-SubCell"/>
</dbReference>
<dbReference type="PANTHER" id="PTHR10885">
    <property type="entry name" value="ISOPENTENYL-DIPHOSPHATE DELTA-ISOMERASE"/>
    <property type="match status" value="1"/>
</dbReference>
<dbReference type="PANTHER" id="PTHR10885:SF0">
    <property type="entry name" value="ISOPENTENYL-DIPHOSPHATE DELTA-ISOMERASE"/>
    <property type="match status" value="1"/>
</dbReference>
<keyword evidence="4 10" id="KW-0963">Cytoplasm</keyword>
<dbReference type="NCBIfam" id="TIGR02150">
    <property type="entry name" value="IPP_isom_1"/>
    <property type="match status" value="1"/>
</dbReference>
<feature type="binding site" evidence="10">
    <location>
        <position position="72"/>
    </location>
    <ligand>
        <name>Mn(2+)</name>
        <dbReference type="ChEBI" id="CHEBI:29035"/>
    </ligand>
</feature>
<keyword evidence="5 10" id="KW-0479">Metal-binding</keyword>
<comment type="similarity">
    <text evidence="2 10">Belongs to the IPP isomerase type 1 family.</text>
</comment>
<evidence type="ECO:0000256" key="8">
    <source>
        <dbReference type="ARBA" id="ARBA00023229"/>
    </source>
</evidence>
<dbReference type="UniPathway" id="UPA00059">
    <property type="reaction ID" value="UER00104"/>
</dbReference>
<protein>
    <recommendedName>
        <fullName evidence="3 10">Isopentenyl-diphosphate Delta-isomerase</fullName>
        <shortName evidence="10">IPP isomerase</shortName>
        <ecNumber evidence="3 10">5.3.3.2</ecNumber>
    </recommendedName>
    <alternativeName>
        <fullName evidence="10">IPP:DMAPP isomerase</fullName>
    </alternativeName>
    <alternativeName>
        <fullName evidence="10">Isopentenyl pyrophosphate isomerase</fullName>
    </alternativeName>
</protein>
<feature type="compositionally biased region" description="Low complexity" evidence="12">
    <location>
        <begin position="177"/>
        <end position="191"/>
    </location>
</feature>
<dbReference type="OrthoDB" id="9809458at2"/>
<dbReference type="STRING" id="47855.GA0070606_3016"/>
<dbReference type="PROSITE" id="PS51462">
    <property type="entry name" value="NUDIX"/>
    <property type="match status" value="1"/>
</dbReference>
<dbReference type="HAMAP" id="MF_00202">
    <property type="entry name" value="Idi"/>
    <property type="match status" value="1"/>
</dbReference>
<feature type="binding site" evidence="10">
    <location>
        <position position="28"/>
    </location>
    <ligand>
        <name>Mn(2+)</name>
        <dbReference type="ChEBI" id="CHEBI:29035"/>
    </ligand>
</feature>
<sequence>MTTREEHLVELVDDAGRARGETTVAAAHQPPGQLHRAFSVLLVDPEGRVLLQRRAPVKTRFPLRWANACCGHPAPGESLTEAANRRLREELGADPVELTEVGVYVYYAEDPATGRVEFEYDHVLRGGFRPGSPLLPDPDEVAELRWVDPVALAADLDADPRAYAPWLGGVVNRLLRPTGPALDPPDAATTPSGLPADDASERSGGR</sequence>
<comment type="cofactor">
    <cofactor evidence="10">
        <name>Mn(2+)</name>
        <dbReference type="ChEBI" id="CHEBI:29035"/>
    </cofactor>
    <text evidence="10">Binds 1 Mn(2+) ion per subunit.</text>
</comment>
<dbReference type="EC" id="5.3.3.2" evidence="3 10"/>
<feature type="region of interest" description="Disordered" evidence="12">
    <location>
        <begin position="176"/>
        <end position="206"/>
    </location>
</feature>
<comment type="pathway">
    <text evidence="1 10">Isoprenoid biosynthesis; dimethylallyl diphosphate biosynthesis; dimethylallyl diphosphate from isopentenyl diphosphate: step 1/1.</text>
</comment>
<comment type="function">
    <text evidence="10">Catalyzes the 1,3-allylic rearrangement of the homoallylic substrate isopentenyl (IPP) to its highly electrophilic allylic isomer, dimethylallyl diphosphate (DMAPP).</text>
</comment>
<dbReference type="InterPro" id="IPR000086">
    <property type="entry name" value="NUDIX_hydrolase_dom"/>
</dbReference>
<proteinExistence type="inferred from homology"/>
<evidence type="ECO:0000256" key="9">
    <source>
        <dbReference type="ARBA" id="ARBA00023235"/>
    </source>
</evidence>
<dbReference type="EMBL" id="FMHZ01000002">
    <property type="protein sequence ID" value="SCL58921.1"/>
    <property type="molecule type" value="Genomic_DNA"/>
</dbReference>
<keyword evidence="7 10" id="KW-0464">Manganese</keyword>
<gene>
    <name evidence="10" type="primary">idi</name>
    <name evidence="14" type="ORF">GA0070606_3016</name>
</gene>
<comment type="catalytic activity">
    <reaction evidence="10">
        <text>isopentenyl diphosphate = dimethylallyl diphosphate</text>
        <dbReference type="Rhea" id="RHEA:23284"/>
        <dbReference type="ChEBI" id="CHEBI:57623"/>
        <dbReference type="ChEBI" id="CHEBI:128769"/>
        <dbReference type="EC" id="5.3.3.2"/>
    </reaction>
</comment>
<evidence type="ECO:0000256" key="11">
    <source>
        <dbReference type="PIRSR" id="PIRSR018427-1"/>
    </source>
</evidence>
<evidence type="ECO:0000256" key="2">
    <source>
        <dbReference type="ARBA" id="ARBA00007579"/>
    </source>
</evidence>
<dbReference type="GO" id="GO:0009240">
    <property type="term" value="P:isopentenyl diphosphate biosynthetic process"/>
    <property type="evidence" value="ECO:0007669"/>
    <property type="project" value="TreeGrafter"/>
</dbReference>
<feature type="domain" description="Nudix hydrolase" evidence="13">
    <location>
        <begin position="33"/>
        <end position="169"/>
    </location>
</feature>
<comment type="cofactor">
    <cofactor evidence="10">
        <name>Mg(2+)</name>
        <dbReference type="ChEBI" id="CHEBI:18420"/>
    </cofactor>
    <text evidence="10">Binds 1 Mg(2+) ion per subunit. The magnesium ion binds only when substrate is bound.</text>
</comment>
<evidence type="ECO:0000256" key="5">
    <source>
        <dbReference type="ARBA" id="ARBA00022723"/>
    </source>
</evidence>
<dbReference type="AlphaFoldDB" id="A0A1C6UY24"/>
<dbReference type="Pfam" id="PF00293">
    <property type="entry name" value="NUDIX"/>
    <property type="match status" value="1"/>
</dbReference>
<feature type="binding site" evidence="10">
    <location>
        <position position="117"/>
    </location>
    <ligand>
        <name>Mn(2+)</name>
        <dbReference type="ChEBI" id="CHEBI:29035"/>
    </ligand>
</feature>
<evidence type="ECO:0000256" key="12">
    <source>
        <dbReference type="SAM" id="MobiDB-lite"/>
    </source>
</evidence>
<name>A0A1C6UY24_9ACTN</name>
<evidence type="ECO:0000256" key="4">
    <source>
        <dbReference type="ARBA" id="ARBA00022490"/>
    </source>
</evidence>
<dbReference type="RefSeq" id="WP_091099780.1">
    <property type="nucleotide sequence ID" value="NZ_FMHZ01000002.1"/>
</dbReference>
<feature type="binding site" evidence="10">
    <location>
        <position position="90"/>
    </location>
    <ligand>
        <name>Mg(2+)</name>
        <dbReference type="ChEBI" id="CHEBI:18420"/>
    </ligand>
</feature>
<keyword evidence="6 10" id="KW-0460">Magnesium</keyword>
<dbReference type="CDD" id="cd02885">
    <property type="entry name" value="NUDIX_IPP_Isomerase"/>
    <property type="match status" value="1"/>
</dbReference>
<dbReference type="GO" id="GO:0046872">
    <property type="term" value="F:metal ion binding"/>
    <property type="evidence" value="ECO:0007669"/>
    <property type="project" value="UniProtKB-KW"/>
</dbReference>
<dbReference type="GO" id="GO:0004452">
    <property type="term" value="F:isopentenyl-diphosphate delta-isomerase activity"/>
    <property type="evidence" value="ECO:0007669"/>
    <property type="project" value="UniProtKB-UniRule"/>
</dbReference>
<reference evidence="15" key="1">
    <citation type="submission" date="2016-06" db="EMBL/GenBank/DDBJ databases">
        <authorList>
            <person name="Varghese N."/>
            <person name="Submissions Spin"/>
        </authorList>
    </citation>
    <scope>NUCLEOTIDE SEQUENCE [LARGE SCALE GENOMIC DNA]</scope>
    <source>
        <strain evidence="15">DSM 43903</strain>
    </source>
</reference>
<keyword evidence="15" id="KW-1185">Reference proteome</keyword>
<feature type="binding site" evidence="10">
    <location>
        <position position="35"/>
    </location>
    <ligand>
        <name>Mn(2+)</name>
        <dbReference type="ChEBI" id="CHEBI:29035"/>
    </ligand>
</feature>
<evidence type="ECO:0000256" key="3">
    <source>
        <dbReference type="ARBA" id="ARBA00012057"/>
    </source>
</evidence>
<evidence type="ECO:0000256" key="1">
    <source>
        <dbReference type="ARBA" id="ARBA00004826"/>
    </source>
</evidence>
<dbReference type="PIRSF" id="PIRSF018427">
    <property type="entry name" value="Isopntndiph_ism"/>
    <property type="match status" value="1"/>
</dbReference>
<dbReference type="NCBIfam" id="NF002995">
    <property type="entry name" value="PRK03759.1"/>
    <property type="match status" value="1"/>
</dbReference>
<organism evidence="14 15">
    <name type="scientific">Micromonospora citrea</name>
    <dbReference type="NCBI Taxonomy" id="47855"/>
    <lineage>
        <taxon>Bacteria</taxon>
        <taxon>Bacillati</taxon>
        <taxon>Actinomycetota</taxon>
        <taxon>Actinomycetes</taxon>
        <taxon>Micromonosporales</taxon>
        <taxon>Micromonosporaceae</taxon>
        <taxon>Micromonospora</taxon>
    </lineage>
</organism>
<dbReference type="Gene3D" id="3.90.79.10">
    <property type="entry name" value="Nucleoside Triphosphate Pyrophosphohydrolase"/>
    <property type="match status" value="1"/>
</dbReference>
<dbReference type="GO" id="GO:0050992">
    <property type="term" value="P:dimethylallyl diphosphate biosynthetic process"/>
    <property type="evidence" value="ECO:0007669"/>
    <property type="project" value="UniProtKB-UniRule"/>
</dbReference>
<evidence type="ECO:0000256" key="7">
    <source>
        <dbReference type="ARBA" id="ARBA00023211"/>
    </source>
</evidence>
<evidence type="ECO:0000313" key="14">
    <source>
        <dbReference type="EMBL" id="SCL58921.1"/>
    </source>
</evidence>
<feature type="binding site" evidence="10">
    <location>
        <position position="119"/>
    </location>
    <ligand>
        <name>Mn(2+)</name>
        <dbReference type="ChEBI" id="CHEBI:29035"/>
    </ligand>
</feature>
<feature type="active site" evidence="10 11">
    <location>
        <position position="70"/>
    </location>
</feature>
<evidence type="ECO:0000259" key="13">
    <source>
        <dbReference type="PROSITE" id="PS51462"/>
    </source>
</evidence>